<organism evidence="1 2">
    <name type="scientific">Leptospira fainei serovar Hurstbridge str. BUT 6</name>
    <dbReference type="NCBI Taxonomy" id="1193011"/>
    <lineage>
        <taxon>Bacteria</taxon>
        <taxon>Pseudomonadati</taxon>
        <taxon>Spirochaetota</taxon>
        <taxon>Spirochaetia</taxon>
        <taxon>Leptospirales</taxon>
        <taxon>Leptospiraceae</taxon>
        <taxon>Leptospira</taxon>
    </lineage>
</organism>
<evidence type="ECO:0000313" key="2">
    <source>
        <dbReference type="Proteomes" id="UP000014540"/>
    </source>
</evidence>
<sequence>MWRRLRWEILLKYDSPLRRSKNRLLRERDLPKIFRRSCIILHFSVPNYLSYKLFWGSSRNRSRQTNVFILY</sequence>
<dbReference type="Proteomes" id="UP000014540">
    <property type="component" value="Unassembled WGS sequence"/>
</dbReference>
<evidence type="ECO:0000313" key="1">
    <source>
        <dbReference type="EMBL" id="EPG74976.1"/>
    </source>
</evidence>
<name>S3UX68_9LEPT</name>
<reference evidence="1" key="1">
    <citation type="submission" date="2013-04" db="EMBL/GenBank/DDBJ databases">
        <authorList>
            <person name="Harkins D.M."/>
            <person name="Durkin A.S."/>
            <person name="Selengut J.D."/>
            <person name="Sanka R."/>
            <person name="DePew J."/>
            <person name="Purushe J."/>
            <person name="Ahmed A."/>
            <person name="van der Linden H."/>
            <person name="Goris M.G.A."/>
            <person name="Hartskeerl R.A."/>
            <person name="Vinetz J.M."/>
            <person name="Sutton G.G."/>
            <person name="Nelson W.C."/>
            <person name="Fouts D.E."/>
        </authorList>
    </citation>
    <scope>NUCLEOTIDE SEQUENCE [LARGE SCALE GENOMIC DNA]</scope>
    <source>
        <strain evidence="1">BUT 6</strain>
    </source>
</reference>
<comment type="caution">
    <text evidence="1">The sequence shown here is derived from an EMBL/GenBank/DDBJ whole genome shotgun (WGS) entry which is preliminary data.</text>
</comment>
<dbReference type="EMBL" id="AKWZ02000006">
    <property type="protein sequence ID" value="EPG74976.1"/>
    <property type="molecule type" value="Genomic_DNA"/>
</dbReference>
<dbReference type="AlphaFoldDB" id="S3UX68"/>
<protein>
    <submittedName>
        <fullName evidence="1">Uncharacterized protein</fullName>
    </submittedName>
</protein>
<gene>
    <name evidence="1" type="ORF">LEP1GSC058_1634</name>
</gene>
<accession>S3UX68</accession>
<keyword evidence="2" id="KW-1185">Reference proteome</keyword>
<proteinExistence type="predicted"/>